<reference evidence="1 2" key="1">
    <citation type="submission" date="2020-12" db="EMBL/GenBank/DDBJ databases">
        <title>De novo assembly of Tibetan sheep genome.</title>
        <authorList>
            <person name="Li X."/>
        </authorList>
    </citation>
    <scope>NUCLEOTIDE SEQUENCE [LARGE SCALE GENOMIC DNA]</scope>
    <source>
        <tissue evidence="1">Heart</tissue>
    </source>
</reference>
<dbReference type="EMBL" id="JAEMGP010000003">
    <property type="protein sequence ID" value="KAG5211367.1"/>
    <property type="molecule type" value="Genomic_DNA"/>
</dbReference>
<evidence type="ECO:0000313" key="2">
    <source>
        <dbReference type="Proteomes" id="UP000664991"/>
    </source>
</evidence>
<dbReference type="Proteomes" id="UP000664991">
    <property type="component" value="Unassembled WGS sequence"/>
</dbReference>
<accession>A0A836A8W6</accession>
<comment type="caution">
    <text evidence="1">The sequence shown here is derived from an EMBL/GenBank/DDBJ whole genome shotgun (WGS) entry which is preliminary data.</text>
</comment>
<name>A0A836A8W6_SHEEP</name>
<organism evidence="1 2">
    <name type="scientific">Ovis aries</name>
    <name type="common">Sheep</name>
    <dbReference type="NCBI Taxonomy" id="9940"/>
    <lineage>
        <taxon>Eukaryota</taxon>
        <taxon>Metazoa</taxon>
        <taxon>Chordata</taxon>
        <taxon>Craniata</taxon>
        <taxon>Vertebrata</taxon>
        <taxon>Euteleostomi</taxon>
        <taxon>Mammalia</taxon>
        <taxon>Eutheria</taxon>
        <taxon>Laurasiatheria</taxon>
        <taxon>Artiodactyla</taxon>
        <taxon>Ruminantia</taxon>
        <taxon>Pecora</taxon>
        <taxon>Bovidae</taxon>
        <taxon>Caprinae</taxon>
        <taxon>Ovis</taxon>
    </lineage>
</organism>
<evidence type="ECO:0000313" key="1">
    <source>
        <dbReference type="EMBL" id="KAG5211367.1"/>
    </source>
</evidence>
<proteinExistence type="predicted"/>
<protein>
    <submittedName>
        <fullName evidence="1">Uncharacterized protein</fullName>
    </submittedName>
</protein>
<gene>
    <name evidence="1" type="ORF">JEQ12_013796</name>
</gene>
<dbReference type="AlphaFoldDB" id="A0A836A8W6"/>
<sequence>MFASSNSVPPTRAPREKHIVFITTPAVTALQFKSALGVIQPGPGILQRTFSPAGKKFHALAIWRLSLAVILAKGCECIFIFKLKDSLHLLPLSVNDGNCKAAATLQTQRSCHLPQVLRMSKSGVLRDYMACPDPHSLSVTALEVKLRSDS</sequence>